<evidence type="ECO:0000256" key="5">
    <source>
        <dbReference type="ARBA" id="ARBA00023134"/>
    </source>
</evidence>
<comment type="subcellular location">
    <subcellularLocation>
        <location evidence="2">Membrane</location>
    </subcellularLocation>
    <subcellularLocation>
        <location evidence="1">Plastid</location>
        <location evidence="1">Chloroplast</location>
    </subcellularLocation>
</comment>
<evidence type="ECO:0000256" key="1">
    <source>
        <dbReference type="ARBA" id="ARBA00004229"/>
    </source>
</evidence>
<feature type="transmembrane region" description="Helical" evidence="7">
    <location>
        <begin position="386"/>
        <end position="411"/>
    </location>
</feature>
<sequence>MVARKGDGVRARPVTEQILLEAARIYDARDEGMAKDLKSYAAFLSRQDAFTKHLPKDLLERAVNMRPPRDRITCLLIGNHSAGKSSFTNWYIGEKIQKESVAIETAGITMIRRGKQRTTWRGPQTMSAFPHIQGLKKIEGVTDFLTTEFSTSEEKNFPLVEFIDTPGLTDGTLKYPFDVESVIYELAEHATMIMVFLDPIGKALVSRCMNVVEKLAVNHSAKMSYYLTKFDTAGDEIDRTNVVSQIVQELQGRVRATHALKLHTMFLPDRADEQTNQKVPNKIGELCQNIRMEIDSRVQDVLDELSKDCEALSKIVDEKIERNKKCASHNAFATVWKGVLSSAFIVFLSIFVIWALLNYADTDVIGICEQQEVKDRPVNKNVYCTILRFAGGVPAAVLLIVGVVCTALLWLKKTKVVEQLSSDEMRRLKEIQDDIHNNIEKRHKELKKRLTDDALEDHLA</sequence>
<keyword evidence="7" id="KW-1133">Transmembrane helix</keyword>
<dbReference type="HOGENOM" id="CLU_049463_0_0_1"/>
<keyword evidence="7" id="KW-0812">Transmembrane</keyword>
<evidence type="ECO:0000313" key="10">
    <source>
        <dbReference type="EnsemblProtists" id="EKX44238"/>
    </source>
</evidence>
<dbReference type="GO" id="GO:0003924">
    <property type="term" value="F:GTPase activity"/>
    <property type="evidence" value="ECO:0007669"/>
    <property type="project" value="InterPro"/>
</dbReference>
<dbReference type="AlphaFoldDB" id="L1J6R3"/>
<evidence type="ECO:0000256" key="6">
    <source>
        <dbReference type="ARBA" id="ARBA00023136"/>
    </source>
</evidence>
<dbReference type="EMBL" id="JH993005">
    <property type="protein sequence ID" value="EKX44238.1"/>
    <property type="molecule type" value="Genomic_DNA"/>
</dbReference>
<reference evidence="10" key="3">
    <citation type="submission" date="2016-03" db="UniProtKB">
        <authorList>
            <consortium name="EnsemblProtists"/>
        </authorList>
    </citation>
    <scope>IDENTIFICATION</scope>
</reference>
<dbReference type="GO" id="GO:0007005">
    <property type="term" value="P:mitochondrion organization"/>
    <property type="evidence" value="ECO:0007669"/>
    <property type="project" value="UniProtKB-ARBA"/>
</dbReference>
<dbReference type="RefSeq" id="XP_005831218.1">
    <property type="nucleotide sequence ID" value="XM_005831161.1"/>
</dbReference>
<evidence type="ECO:0000256" key="4">
    <source>
        <dbReference type="ARBA" id="ARBA00022801"/>
    </source>
</evidence>
<dbReference type="PaxDb" id="55529-EKX44238"/>
<evidence type="ECO:0000259" key="8">
    <source>
        <dbReference type="Pfam" id="PF00350"/>
    </source>
</evidence>
<name>L1J6R3_GUITC</name>
<evidence type="ECO:0000313" key="9">
    <source>
        <dbReference type="EMBL" id="EKX44238.1"/>
    </source>
</evidence>
<keyword evidence="3" id="KW-0547">Nucleotide-binding</keyword>
<proteinExistence type="predicted"/>
<dbReference type="InterPro" id="IPR045063">
    <property type="entry name" value="Dynamin_N"/>
</dbReference>
<keyword evidence="11" id="KW-1185">Reference proteome</keyword>
<dbReference type="PANTHER" id="PTHR10465:SF4">
    <property type="entry name" value="DYNAMIN N-TERMINAL DOMAIN-CONTAINING PROTEIN"/>
    <property type="match status" value="1"/>
</dbReference>
<dbReference type="STRING" id="905079.L1J6R3"/>
<keyword evidence="5" id="KW-0342">GTP-binding</keyword>
<accession>L1J6R3</accession>
<dbReference type="PANTHER" id="PTHR10465">
    <property type="entry name" value="TRANSMEMBRANE GTPASE FZO1"/>
    <property type="match status" value="1"/>
</dbReference>
<evidence type="ECO:0000313" key="11">
    <source>
        <dbReference type="Proteomes" id="UP000011087"/>
    </source>
</evidence>
<feature type="transmembrane region" description="Helical" evidence="7">
    <location>
        <begin position="334"/>
        <end position="357"/>
    </location>
</feature>
<dbReference type="OrthoDB" id="1716625at2759"/>
<dbReference type="OMA" id="LHANSIW"/>
<dbReference type="GO" id="GO:0009507">
    <property type="term" value="C:chloroplast"/>
    <property type="evidence" value="ECO:0007669"/>
    <property type="project" value="UniProtKB-SubCell"/>
</dbReference>
<keyword evidence="6 7" id="KW-0472">Membrane</keyword>
<dbReference type="GeneID" id="17301012"/>
<dbReference type="InterPro" id="IPR027417">
    <property type="entry name" value="P-loop_NTPase"/>
</dbReference>
<organism evidence="9">
    <name type="scientific">Guillardia theta (strain CCMP2712)</name>
    <name type="common">Cryptophyte</name>
    <dbReference type="NCBI Taxonomy" id="905079"/>
    <lineage>
        <taxon>Eukaryota</taxon>
        <taxon>Cryptophyceae</taxon>
        <taxon>Pyrenomonadales</taxon>
        <taxon>Geminigeraceae</taxon>
        <taxon>Guillardia</taxon>
    </lineage>
</organism>
<evidence type="ECO:0000256" key="3">
    <source>
        <dbReference type="ARBA" id="ARBA00022741"/>
    </source>
</evidence>
<dbReference type="Pfam" id="PF00350">
    <property type="entry name" value="Dynamin_N"/>
    <property type="match status" value="1"/>
</dbReference>
<evidence type="ECO:0000256" key="2">
    <source>
        <dbReference type="ARBA" id="ARBA00004370"/>
    </source>
</evidence>
<keyword evidence="4" id="KW-0378">Hydrolase</keyword>
<dbReference type="eggNOG" id="ENOG502QXKV">
    <property type="taxonomic scope" value="Eukaryota"/>
</dbReference>
<dbReference type="EnsemblProtists" id="EKX44238">
    <property type="protein sequence ID" value="EKX44238"/>
    <property type="gene ID" value="GUITHDRAFT_109697"/>
</dbReference>
<dbReference type="KEGG" id="gtt:GUITHDRAFT_109697"/>
<dbReference type="Gene3D" id="3.40.50.300">
    <property type="entry name" value="P-loop containing nucleotide triphosphate hydrolases"/>
    <property type="match status" value="1"/>
</dbReference>
<reference evidence="9 11" key="1">
    <citation type="journal article" date="2012" name="Nature">
        <title>Algal genomes reveal evolutionary mosaicism and the fate of nucleomorphs.</title>
        <authorList>
            <consortium name="DOE Joint Genome Institute"/>
            <person name="Curtis B.A."/>
            <person name="Tanifuji G."/>
            <person name="Burki F."/>
            <person name="Gruber A."/>
            <person name="Irimia M."/>
            <person name="Maruyama S."/>
            <person name="Arias M.C."/>
            <person name="Ball S.G."/>
            <person name="Gile G.H."/>
            <person name="Hirakawa Y."/>
            <person name="Hopkins J.F."/>
            <person name="Kuo A."/>
            <person name="Rensing S.A."/>
            <person name="Schmutz J."/>
            <person name="Symeonidi A."/>
            <person name="Elias M."/>
            <person name="Eveleigh R.J."/>
            <person name="Herman E.K."/>
            <person name="Klute M.J."/>
            <person name="Nakayama T."/>
            <person name="Obornik M."/>
            <person name="Reyes-Prieto A."/>
            <person name="Armbrust E.V."/>
            <person name="Aves S.J."/>
            <person name="Beiko R.G."/>
            <person name="Coutinho P."/>
            <person name="Dacks J.B."/>
            <person name="Durnford D.G."/>
            <person name="Fast N.M."/>
            <person name="Green B.R."/>
            <person name="Grisdale C.J."/>
            <person name="Hempel F."/>
            <person name="Henrissat B."/>
            <person name="Hoppner M.P."/>
            <person name="Ishida K."/>
            <person name="Kim E."/>
            <person name="Koreny L."/>
            <person name="Kroth P.G."/>
            <person name="Liu Y."/>
            <person name="Malik S.B."/>
            <person name="Maier U.G."/>
            <person name="McRose D."/>
            <person name="Mock T."/>
            <person name="Neilson J.A."/>
            <person name="Onodera N.T."/>
            <person name="Poole A.M."/>
            <person name="Pritham E.J."/>
            <person name="Richards T.A."/>
            <person name="Rocap G."/>
            <person name="Roy S.W."/>
            <person name="Sarai C."/>
            <person name="Schaack S."/>
            <person name="Shirato S."/>
            <person name="Slamovits C.H."/>
            <person name="Spencer D.F."/>
            <person name="Suzuki S."/>
            <person name="Worden A.Z."/>
            <person name="Zauner S."/>
            <person name="Barry K."/>
            <person name="Bell C."/>
            <person name="Bharti A.K."/>
            <person name="Crow J.A."/>
            <person name="Grimwood J."/>
            <person name="Kramer R."/>
            <person name="Lindquist E."/>
            <person name="Lucas S."/>
            <person name="Salamov A."/>
            <person name="McFadden G.I."/>
            <person name="Lane C.E."/>
            <person name="Keeling P.J."/>
            <person name="Gray M.W."/>
            <person name="Grigoriev I.V."/>
            <person name="Archibald J.M."/>
        </authorList>
    </citation>
    <scope>NUCLEOTIDE SEQUENCE</scope>
    <source>
        <strain evidence="9 11">CCMP2712</strain>
    </source>
</reference>
<reference evidence="11" key="2">
    <citation type="submission" date="2012-11" db="EMBL/GenBank/DDBJ databases">
        <authorList>
            <person name="Kuo A."/>
            <person name="Curtis B.A."/>
            <person name="Tanifuji G."/>
            <person name="Burki F."/>
            <person name="Gruber A."/>
            <person name="Irimia M."/>
            <person name="Maruyama S."/>
            <person name="Arias M.C."/>
            <person name="Ball S.G."/>
            <person name="Gile G.H."/>
            <person name="Hirakawa Y."/>
            <person name="Hopkins J.F."/>
            <person name="Rensing S.A."/>
            <person name="Schmutz J."/>
            <person name="Symeonidi A."/>
            <person name="Elias M."/>
            <person name="Eveleigh R.J."/>
            <person name="Herman E.K."/>
            <person name="Klute M.J."/>
            <person name="Nakayama T."/>
            <person name="Obornik M."/>
            <person name="Reyes-Prieto A."/>
            <person name="Armbrust E.V."/>
            <person name="Aves S.J."/>
            <person name="Beiko R.G."/>
            <person name="Coutinho P."/>
            <person name="Dacks J.B."/>
            <person name="Durnford D.G."/>
            <person name="Fast N.M."/>
            <person name="Green B.R."/>
            <person name="Grisdale C."/>
            <person name="Hempe F."/>
            <person name="Henrissat B."/>
            <person name="Hoppner M.P."/>
            <person name="Ishida K.-I."/>
            <person name="Kim E."/>
            <person name="Koreny L."/>
            <person name="Kroth P.G."/>
            <person name="Liu Y."/>
            <person name="Malik S.-B."/>
            <person name="Maier U.G."/>
            <person name="McRose D."/>
            <person name="Mock T."/>
            <person name="Neilson J.A."/>
            <person name="Onodera N.T."/>
            <person name="Poole A.M."/>
            <person name="Pritham E.J."/>
            <person name="Richards T.A."/>
            <person name="Rocap G."/>
            <person name="Roy S.W."/>
            <person name="Sarai C."/>
            <person name="Schaack S."/>
            <person name="Shirato S."/>
            <person name="Slamovits C.H."/>
            <person name="Spencer D.F."/>
            <person name="Suzuki S."/>
            <person name="Worden A.Z."/>
            <person name="Zauner S."/>
            <person name="Barry K."/>
            <person name="Bell C."/>
            <person name="Bharti A.K."/>
            <person name="Crow J.A."/>
            <person name="Grimwood J."/>
            <person name="Kramer R."/>
            <person name="Lindquist E."/>
            <person name="Lucas S."/>
            <person name="Salamov A."/>
            <person name="McFadden G.I."/>
            <person name="Lane C.E."/>
            <person name="Keeling P.J."/>
            <person name="Gray M.W."/>
            <person name="Grigoriev I.V."/>
            <person name="Archibald J.M."/>
        </authorList>
    </citation>
    <scope>NUCLEOTIDE SEQUENCE</scope>
    <source>
        <strain evidence="11">CCMP2712</strain>
    </source>
</reference>
<dbReference type="GO" id="GO:0005525">
    <property type="term" value="F:GTP binding"/>
    <property type="evidence" value="ECO:0007669"/>
    <property type="project" value="UniProtKB-KW"/>
</dbReference>
<dbReference type="InterPro" id="IPR027094">
    <property type="entry name" value="Mitofusin_fam"/>
</dbReference>
<feature type="domain" description="Dynamin N-terminal" evidence="8">
    <location>
        <begin position="76"/>
        <end position="197"/>
    </location>
</feature>
<dbReference type="GO" id="GO:0016020">
    <property type="term" value="C:membrane"/>
    <property type="evidence" value="ECO:0007669"/>
    <property type="project" value="UniProtKB-SubCell"/>
</dbReference>
<evidence type="ECO:0000256" key="7">
    <source>
        <dbReference type="SAM" id="Phobius"/>
    </source>
</evidence>
<dbReference type="SUPFAM" id="SSF52540">
    <property type="entry name" value="P-loop containing nucleoside triphosphate hydrolases"/>
    <property type="match status" value="1"/>
</dbReference>
<dbReference type="Proteomes" id="UP000011087">
    <property type="component" value="Unassembled WGS sequence"/>
</dbReference>
<protein>
    <recommendedName>
        <fullName evidence="8">Dynamin N-terminal domain-containing protein</fullName>
    </recommendedName>
</protein>
<gene>
    <name evidence="9" type="ORF">GUITHDRAFT_109697</name>
</gene>